<dbReference type="EMBL" id="JAUKTV010000017">
    <property type="protein sequence ID" value="KAK0710423.1"/>
    <property type="molecule type" value="Genomic_DNA"/>
</dbReference>
<dbReference type="Proteomes" id="UP001172159">
    <property type="component" value="Unassembled WGS sequence"/>
</dbReference>
<dbReference type="AlphaFoldDB" id="A0AA40A6W4"/>
<evidence type="ECO:0000313" key="4">
    <source>
        <dbReference type="Proteomes" id="UP001172159"/>
    </source>
</evidence>
<evidence type="ECO:0000256" key="1">
    <source>
        <dbReference type="SAM" id="MobiDB-lite"/>
    </source>
</evidence>
<gene>
    <name evidence="3" type="ORF">B0T21DRAFT_415979</name>
</gene>
<name>A0AA40A6W4_9PEZI</name>
<keyword evidence="4" id="KW-1185">Reference proteome</keyword>
<evidence type="ECO:0000256" key="2">
    <source>
        <dbReference type="SAM" id="SignalP"/>
    </source>
</evidence>
<reference evidence="3" key="1">
    <citation type="submission" date="2023-06" db="EMBL/GenBank/DDBJ databases">
        <title>Genome-scale phylogeny and comparative genomics of the fungal order Sordariales.</title>
        <authorList>
            <consortium name="Lawrence Berkeley National Laboratory"/>
            <person name="Hensen N."/>
            <person name="Bonometti L."/>
            <person name="Westerberg I."/>
            <person name="Brannstrom I.O."/>
            <person name="Guillou S."/>
            <person name="Cros-Aarteil S."/>
            <person name="Calhoun S."/>
            <person name="Haridas S."/>
            <person name="Kuo A."/>
            <person name="Mondo S."/>
            <person name="Pangilinan J."/>
            <person name="Riley R."/>
            <person name="Labutti K."/>
            <person name="Andreopoulos B."/>
            <person name="Lipzen A."/>
            <person name="Chen C."/>
            <person name="Yanf M."/>
            <person name="Daum C."/>
            <person name="Ng V."/>
            <person name="Clum A."/>
            <person name="Steindorff A."/>
            <person name="Ohm R."/>
            <person name="Martin F."/>
            <person name="Silar P."/>
            <person name="Natvig D."/>
            <person name="Lalanne C."/>
            <person name="Gautier V."/>
            <person name="Ament-Velasquez S.L."/>
            <person name="Kruys A."/>
            <person name="Hutchinson M.I."/>
            <person name="Powell A.J."/>
            <person name="Barry K."/>
            <person name="Miller A.N."/>
            <person name="Grigoriev I.V."/>
            <person name="Debuchy R."/>
            <person name="Gladieux P."/>
            <person name="Thoren M.H."/>
            <person name="Johannesson H."/>
        </authorList>
    </citation>
    <scope>NUCLEOTIDE SEQUENCE</scope>
    <source>
        <strain evidence="3">CBS 540.89</strain>
    </source>
</reference>
<keyword evidence="2" id="KW-0732">Signal</keyword>
<feature type="signal peptide" evidence="2">
    <location>
        <begin position="1"/>
        <end position="17"/>
    </location>
</feature>
<organism evidence="3 4">
    <name type="scientific">Apiosordaria backusii</name>
    <dbReference type="NCBI Taxonomy" id="314023"/>
    <lineage>
        <taxon>Eukaryota</taxon>
        <taxon>Fungi</taxon>
        <taxon>Dikarya</taxon>
        <taxon>Ascomycota</taxon>
        <taxon>Pezizomycotina</taxon>
        <taxon>Sordariomycetes</taxon>
        <taxon>Sordariomycetidae</taxon>
        <taxon>Sordariales</taxon>
        <taxon>Lasiosphaeriaceae</taxon>
        <taxon>Apiosordaria</taxon>
    </lineage>
</organism>
<sequence length="347" mass="37132">MLLPLILLLAASSLAAANPAATNIPKNPLPKRHHSTTTLTITTWLPAITTTRNPSDPTVTLPALITHTAGTPTFTSTITQPCLSYSFLYPPESHPPDILTFTYETRSTITVYDTAKKTTTRTVLTTPTVTFTKPINTVISRYCPNTLVVSYVDHEHLTWSWTQWAGGITHITGVCLTSSTRSTTIPGVTLPTGTTKTLEDWEYFSEGGTVATKYSVGVVYEAFPTVEGRYTSILCEGGQTVETTSTVRVTRQLGTTTVTGGAGCTKGAGRRGGTKGGTEVGGMGRRQQQPVRVETVVYTTVTVVGNQVMTLTGTAVVDVNRAVFTRTRVRYETVTRGEGATVTVCGG</sequence>
<feature type="compositionally biased region" description="Gly residues" evidence="1">
    <location>
        <begin position="274"/>
        <end position="284"/>
    </location>
</feature>
<protein>
    <submittedName>
        <fullName evidence="3">Uncharacterized protein</fullName>
    </submittedName>
</protein>
<comment type="caution">
    <text evidence="3">The sequence shown here is derived from an EMBL/GenBank/DDBJ whole genome shotgun (WGS) entry which is preliminary data.</text>
</comment>
<proteinExistence type="predicted"/>
<feature type="chain" id="PRO_5041336981" evidence="2">
    <location>
        <begin position="18"/>
        <end position="347"/>
    </location>
</feature>
<accession>A0AA40A6W4</accession>
<feature type="region of interest" description="Disordered" evidence="1">
    <location>
        <begin position="260"/>
        <end position="288"/>
    </location>
</feature>
<evidence type="ECO:0000313" key="3">
    <source>
        <dbReference type="EMBL" id="KAK0710423.1"/>
    </source>
</evidence>